<evidence type="ECO:0000256" key="1">
    <source>
        <dbReference type="ARBA" id="ARBA00004177"/>
    </source>
</evidence>
<dbReference type="OMA" id="RVEVCKN"/>
<sequence>RLQQLEQQAAGVANSTVASISSEEYVQHLERLRAQLKKAWANDERVLALKIAIQAAKLLGETAAPAFYPAMFVLTSELLDLFGKLVYDRIRAKADAAAPGRRGLGAAFASRDVCADAKETRRTACRNWFYKTACIRELLPRFYVEVALLKCYEFLSDGEFPAILGRLGSIARGVGDPLVGVYARCYLAKVGADVAPACKPYAVTMLHDYLFCFKEVRREPFASRLAALGLSDGQYIRLGEPAVEWVLRCIGRGASYEHFETVVAHYRDYCNDATVLAHIVDAFDAASVAKHPLGVVGLAKQAEPSRVTTVALLGRLGRRFAECPPPPHQRLAVLNEVWKVATRCTELGDYVACATAWLDCLLKHYGDREVKVLLGDVIDHVDAAIAEGVLGPNRAGGDGDGAETRQLEDLVQLLIESCSKFGGANVILASDHFLKLLDVFRPHRKVEIAKELLANCGGRTSRAATVSDPVLVHAILEIGRVAHDALDSLSPDGERRHVASLVCGFVDAVDFGRDVERQLGVYVECRAAFHNLDPVLDKVVLEACHLAMCCRKWVAGGQHTERTLGFAKACLAFCHVTIPSIGRSFRRLDLLEHCGHVALLNGCLPHADTFFKAAVTHIPDAPRAEASTYFGVGEGDREPHTEPRLVAFVTKLVGALVAVPGHPDHGPFYLVKGLLNALPKYEHWQKHTGGRAKATLALLPLLAAYAQRRLPYTAPGVEANDVLYGGAPEYLAEL</sequence>
<dbReference type="PANTHER" id="PTHR13673">
    <property type="entry name" value="ESOPHAGEAL CANCER ASSOCIATED PROTEIN"/>
    <property type="match status" value="1"/>
</dbReference>
<dbReference type="GO" id="GO:0032456">
    <property type="term" value="P:endocytic recycling"/>
    <property type="evidence" value="ECO:0007669"/>
    <property type="project" value="InterPro"/>
</dbReference>
<evidence type="ECO:0000256" key="2">
    <source>
        <dbReference type="ARBA" id="ARBA00010704"/>
    </source>
</evidence>
<dbReference type="OrthoDB" id="1734063at2759"/>
<gene>
    <name evidence="6" type="ORF">AURANDRAFT_348</name>
</gene>
<dbReference type="KEGG" id="aaf:AURANDRAFT_348"/>
<name>F0Y850_AURAN</name>
<evidence type="ECO:0000313" key="6">
    <source>
        <dbReference type="EMBL" id="EGB08543.1"/>
    </source>
</evidence>
<evidence type="ECO:0000256" key="5">
    <source>
        <dbReference type="ARBA" id="ARBA00022927"/>
    </source>
</evidence>
<evidence type="ECO:0000256" key="4">
    <source>
        <dbReference type="ARBA" id="ARBA00022753"/>
    </source>
</evidence>
<dbReference type="GeneID" id="20221503"/>
<accession>F0Y850</accession>
<evidence type="ECO:0000313" key="7">
    <source>
        <dbReference type="Proteomes" id="UP000002729"/>
    </source>
</evidence>
<dbReference type="eggNOG" id="KOG3682">
    <property type="taxonomic scope" value="Eukaryota"/>
</dbReference>
<dbReference type="GO" id="GO:0005768">
    <property type="term" value="C:endosome"/>
    <property type="evidence" value="ECO:0007669"/>
    <property type="project" value="UniProtKB-SubCell"/>
</dbReference>
<feature type="non-terminal residue" evidence="6">
    <location>
        <position position="734"/>
    </location>
</feature>
<evidence type="ECO:0000256" key="3">
    <source>
        <dbReference type="ARBA" id="ARBA00022448"/>
    </source>
</evidence>
<dbReference type="InParanoid" id="F0Y850"/>
<comment type="similarity">
    <text evidence="2">Belongs to the VPS35L family.</text>
</comment>
<keyword evidence="4" id="KW-0967">Endosome</keyword>
<dbReference type="InterPro" id="IPR029705">
    <property type="entry name" value="VPS35L"/>
</dbReference>
<protein>
    <recommendedName>
        <fullName evidence="8">Vacuolar protein sorting-associated protein 35</fullName>
    </recommendedName>
</protein>
<dbReference type="RefSeq" id="XP_009036430.1">
    <property type="nucleotide sequence ID" value="XM_009038182.1"/>
</dbReference>
<feature type="non-terminal residue" evidence="6">
    <location>
        <position position="1"/>
    </location>
</feature>
<comment type="subcellular location">
    <subcellularLocation>
        <location evidence="1">Endosome</location>
    </subcellularLocation>
</comment>
<dbReference type="PANTHER" id="PTHR13673:SF0">
    <property type="entry name" value="VPS35 ENDOSOMAL PROTEIN-SORTING FACTOR-LIKE"/>
    <property type="match status" value="1"/>
</dbReference>
<evidence type="ECO:0008006" key="8">
    <source>
        <dbReference type="Google" id="ProtNLM"/>
    </source>
</evidence>
<keyword evidence="3" id="KW-0813">Transport</keyword>
<dbReference type="Proteomes" id="UP000002729">
    <property type="component" value="Unassembled WGS sequence"/>
</dbReference>
<keyword evidence="7" id="KW-1185">Reference proteome</keyword>
<proteinExistence type="inferred from homology"/>
<dbReference type="EMBL" id="GL833127">
    <property type="protein sequence ID" value="EGB08543.1"/>
    <property type="molecule type" value="Genomic_DNA"/>
</dbReference>
<reference evidence="6 7" key="1">
    <citation type="journal article" date="2011" name="Proc. Natl. Acad. Sci. U.S.A.">
        <title>Niche of harmful alga Aureococcus anophagefferens revealed through ecogenomics.</title>
        <authorList>
            <person name="Gobler C.J."/>
            <person name="Berry D.L."/>
            <person name="Dyhrman S.T."/>
            <person name="Wilhelm S.W."/>
            <person name="Salamov A."/>
            <person name="Lobanov A.V."/>
            <person name="Zhang Y."/>
            <person name="Collier J.L."/>
            <person name="Wurch L.L."/>
            <person name="Kustka A.B."/>
            <person name="Dill B.D."/>
            <person name="Shah M."/>
            <person name="VerBerkmoes N.C."/>
            <person name="Kuo A."/>
            <person name="Terry A."/>
            <person name="Pangilinan J."/>
            <person name="Lindquist E.A."/>
            <person name="Lucas S."/>
            <person name="Paulsen I.T."/>
            <person name="Hattenrath-Lehmann T.K."/>
            <person name="Talmage S.C."/>
            <person name="Walker E.A."/>
            <person name="Koch F."/>
            <person name="Burson A.M."/>
            <person name="Marcoval M.A."/>
            <person name="Tang Y.Z."/>
            <person name="Lecleir G.R."/>
            <person name="Coyne K.J."/>
            <person name="Berg G.M."/>
            <person name="Bertrand E.M."/>
            <person name="Saito M.A."/>
            <person name="Gladyshev V.N."/>
            <person name="Grigoriev I.V."/>
        </authorList>
    </citation>
    <scope>NUCLEOTIDE SEQUENCE [LARGE SCALE GENOMIC DNA]</scope>
    <source>
        <strain evidence="7">CCMP 1984</strain>
    </source>
</reference>
<organism evidence="7">
    <name type="scientific">Aureococcus anophagefferens</name>
    <name type="common">Harmful bloom alga</name>
    <dbReference type="NCBI Taxonomy" id="44056"/>
    <lineage>
        <taxon>Eukaryota</taxon>
        <taxon>Sar</taxon>
        <taxon>Stramenopiles</taxon>
        <taxon>Ochrophyta</taxon>
        <taxon>Pelagophyceae</taxon>
        <taxon>Pelagomonadales</taxon>
        <taxon>Pelagomonadaceae</taxon>
        <taxon>Aureococcus</taxon>
    </lineage>
</organism>
<dbReference type="GO" id="GO:0015031">
    <property type="term" value="P:protein transport"/>
    <property type="evidence" value="ECO:0007669"/>
    <property type="project" value="UniProtKB-KW"/>
</dbReference>
<keyword evidence="5" id="KW-0653">Protein transport</keyword>
<dbReference type="AlphaFoldDB" id="F0Y850"/>